<feature type="signal peptide" evidence="1">
    <location>
        <begin position="1"/>
        <end position="24"/>
    </location>
</feature>
<accession>A0ABY7TFW4</accession>
<dbReference type="PANTHER" id="PTHR34986">
    <property type="entry name" value="EVOLVED BETA-GALACTOSIDASE SUBUNIT BETA"/>
    <property type="match status" value="1"/>
</dbReference>
<name>A0ABY7TFW4_9SPHI</name>
<keyword evidence="1" id="KW-0732">Signal</keyword>
<organism evidence="2 3">
    <name type="scientific">Mucilaginibacter jinjuensis</name>
    <dbReference type="NCBI Taxonomy" id="1176721"/>
    <lineage>
        <taxon>Bacteria</taxon>
        <taxon>Pseudomonadati</taxon>
        <taxon>Bacteroidota</taxon>
        <taxon>Sphingobacteriia</taxon>
        <taxon>Sphingobacteriales</taxon>
        <taxon>Sphingobacteriaceae</taxon>
        <taxon>Mucilaginibacter</taxon>
    </lineage>
</organism>
<dbReference type="Gene3D" id="2.60.120.370">
    <property type="entry name" value="YhcH/YjgK/YiaL"/>
    <property type="match status" value="1"/>
</dbReference>
<gene>
    <name evidence="2" type="ORF">PQO05_11720</name>
</gene>
<reference evidence="2 3" key="1">
    <citation type="submission" date="2023-02" db="EMBL/GenBank/DDBJ databases">
        <title>Genome sequence of Mucilaginibacter jinjuensis strain KACC 16571.</title>
        <authorList>
            <person name="Kim S."/>
            <person name="Heo J."/>
            <person name="Kwon S.-W."/>
        </authorList>
    </citation>
    <scope>NUCLEOTIDE SEQUENCE [LARGE SCALE GENOMIC DNA]</scope>
    <source>
        <strain evidence="2 3">KACC 16571</strain>
    </source>
</reference>
<feature type="chain" id="PRO_5046487373" evidence="1">
    <location>
        <begin position="25"/>
        <end position="201"/>
    </location>
</feature>
<dbReference type="InterPro" id="IPR037012">
    <property type="entry name" value="NanQ/TabA/YiaL_sf"/>
</dbReference>
<keyword evidence="3" id="KW-1185">Reference proteome</keyword>
<sequence length="201" mass="22232">MKKSLHLLVLSVSVILFSYLNVNAQTKTVTVNQVFKNKRLANGKPLIPDASIDKAAFSKQYTTNKALWDKAFDYLSKTKLDTMAPGKYPIAGDSVYAVVIAGPTKTPEQAKWESHLKYIDFQCVLQNAEIMQTAPMSTATITNPYDAKTDNINYNATEEASHLVTPGNILLFFPGSVHRAGLKATGYDTDRRVVIKIMVSQ</sequence>
<proteinExistence type="predicted"/>
<protein>
    <submittedName>
        <fullName evidence="2">YhcH/YjgK/YiaL family protein</fullName>
    </submittedName>
</protein>
<dbReference type="EMBL" id="CP117167">
    <property type="protein sequence ID" value="WCT14603.1"/>
    <property type="molecule type" value="Genomic_DNA"/>
</dbReference>
<evidence type="ECO:0000256" key="1">
    <source>
        <dbReference type="SAM" id="SignalP"/>
    </source>
</evidence>
<evidence type="ECO:0000313" key="2">
    <source>
        <dbReference type="EMBL" id="WCT14603.1"/>
    </source>
</evidence>
<dbReference type="PANTHER" id="PTHR34986:SF1">
    <property type="entry name" value="PROTEIN YIAL"/>
    <property type="match status" value="1"/>
</dbReference>
<dbReference type="SUPFAM" id="SSF51197">
    <property type="entry name" value="Clavaminate synthase-like"/>
    <property type="match status" value="1"/>
</dbReference>
<evidence type="ECO:0000313" key="3">
    <source>
        <dbReference type="Proteomes" id="UP001216139"/>
    </source>
</evidence>
<dbReference type="RefSeq" id="WP_273633099.1">
    <property type="nucleotide sequence ID" value="NZ_CP117167.1"/>
</dbReference>
<dbReference type="InterPro" id="IPR004375">
    <property type="entry name" value="NanQ/TabA/YiaL"/>
</dbReference>
<dbReference type="Proteomes" id="UP001216139">
    <property type="component" value="Chromosome"/>
</dbReference>
<dbReference type="Pfam" id="PF04074">
    <property type="entry name" value="DUF386"/>
    <property type="match status" value="1"/>
</dbReference>
<dbReference type="NCBIfam" id="TIGR00022">
    <property type="entry name" value="YhcH/YjgK/YiaL family protein"/>
    <property type="match status" value="1"/>
</dbReference>